<dbReference type="InterPro" id="IPR032675">
    <property type="entry name" value="LRR_dom_sf"/>
</dbReference>
<comment type="caution">
    <text evidence="7">The sequence shown here is derived from an EMBL/GenBank/DDBJ whole genome shotgun (WGS) entry which is preliminary data.</text>
</comment>
<reference evidence="7" key="1">
    <citation type="submission" date="2022-04" db="EMBL/GenBank/DDBJ databases">
        <title>Carnegiea gigantea Genome sequencing and assembly v2.</title>
        <authorList>
            <person name="Copetti D."/>
            <person name="Sanderson M.J."/>
            <person name="Burquez A."/>
            <person name="Wojciechowski M.F."/>
        </authorList>
    </citation>
    <scope>NUCLEOTIDE SEQUENCE</scope>
    <source>
        <strain evidence="7">SGP5-SGP5p</strain>
        <tissue evidence="7">Aerial part</tissue>
    </source>
</reference>
<comment type="subcellular location">
    <subcellularLocation>
        <location evidence="1">Membrane</location>
        <topology evidence="1">Single-pass type I membrane protein</topology>
    </subcellularLocation>
</comment>
<dbReference type="PANTHER" id="PTHR48063">
    <property type="entry name" value="LRR RECEPTOR-LIKE KINASE"/>
    <property type="match status" value="1"/>
</dbReference>
<dbReference type="GO" id="GO:0016020">
    <property type="term" value="C:membrane"/>
    <property type="evidence" value="ECO:0007669"/>
    <property type="project" value="UniProtKB-SubCell"/>
</dbReference>
<sequence length="253" mass="28830">MFPFFCRLLSGNNFNGTTPETFSYLRNLTDLQRELLGTSMGGPIPLSLSLLTNLTILRLNYTVASRRKSDLNTMSMAFPNLMGMTNLQEFSRIFSYCLLQMLWVLRNCLILGHIRGYIQNLSKPKHLDLSFNQLSRQVLDSMRNLKRLEYLDVSYNNLTGCIIVEHYFCKIESTLDLATFGCTEALKPNLKHPDDSLFINCGGHQKSLESHEYEEDSCPGGPSTFFALGQKWAYSSTGSFLYNDFVNFVALDF</sequence>
<proteinExistence type="predicted"/>
<evidence type="ECO:0000256" key="2">
    <source>
        <dbReference type="ARBA" id="ARBA00022692"/>
    </source>
</evidence>
<dbReference type="OrthoDB" id="4062651at2759"/>
<evidence type="ECO:0000256" key="4">
    <source>
        <dbReference type="ARBA" id="ARBA00022989"/>
    </source>
</evidence>
<dbReference type="Proteomes" id="UP001153076">
    <property type="component" value="Unassembled WGS sequence"/>
</dbReference>
<gene>
    <name evidence="7" type="ORF">Cgig2_010197</name>
</gene>
<dbReference type="EMBL" id="JAKOGI010001240">
    <property type="protein sequence ID" value="KAJ8426765.1"/>
    <property type="molecule type" value="Genomic_DNA"/>
</dbReference>
<evidence type="ECO:0000313" key="7">
    <source>
        <dbReference type="EMBL" id="KAJ8426765.1"/>
    </source>
</evidence>
<dbReference type="AlphaFoldDB" id="A0A9Q1GX78"/>
<evidence type="ECO:0000256" key="1">
    <source>
        <dbReference type="ARBA" id="ARBA00004479"/>
    </source>
</evidence>
<evidence type="ECO:0000256" key="6">
    <source>
        <dbReference type="ARBA" id="ARBA00023180"/>
    </source>
</evidence>
<keyword evidence="4" id="KW-1133">Transmembrane helix</keyword>
<organism evidence="7 8">
    <name type="scientific">Carnegiea gigantea</name>
    <dbReference type="NCBI Taxonomy" id="171969"/>
    <lineage>
        <taxon>Eukaryota</taxon>
        <taxon>Viridiplantae</taxon>
        <taxon>Streptophyta</taxon>
        <taxon>Embryophyta</taxon>
        <taxon>Tracheophyta</taxon>
        <taxon>Spermatophyta</taxon>
        <taxon>Magnoliopsida</taxon>
        <taxon>eudicotyledons</taxon>
        <taxon>Gunneridae</taxon>
        <taxon>Pentapetalae</taxon>
        <taxon>Caryophyllales</taxon>
        <taxon>Cactineae</taxon>
        <taxon>Cactaceae</taxon>
        <taxon>Cactoideae</taxon>
        <taxon>Echinocereeae</taxon>
        <taxon>Carnegiea</taxon>
    </lineage>
</organism>
<dbReference type="SUPFAM" id="SSF52058">
    <property type="entry name" value="L domain-like"/>
    <property type="match status" value="1"/>
</dbReference>
<dbReference type="Gene3D" id="3.80.10.10">
    <property type="entry name" value="Ribonuclease Inhibitor"/>
    <property type="match status" value="2"/>
</dbReference>
<evidence type="ECO:0000256" key="3">
    <source>
        <dbReference type="ARBA" id="ARBA00022729"/>
    </source>
</evidence>
<dbReference type="InterPro" id="IPR046956">
    <property type="entry name" value="RLP23-like"/>
</dbReference>
<keyword evidence="3" id="KW-0732">Signal</keyword>
<protein>
    <submittedName>
        <fullName evidence="7">Uncharacterized protein</fullName>
    </submittedName>
</protein>
<keyword evidence="6" id="KW-0325">Glycoprotein</keyword>
<evidence type="ECO:0000256" key="5">
    <source>
        <dbReference type="ARBA" id="ARBA00023136"/>
    </source>
</evidence>
<dbReference type="InterPro" id="IPR001611">
    <property type="entry name" value="Leu-rich_rpt"/>
</dbReference>
<name>A0A9Q1GX78_9CARY</name>
<keyword evidence="2" id="KW-0812">Transmembrane</keyword>
<dbReference type="Pfam" id="PF00560">
    <property type="entry name" value="LRR_1"/>
    <property type="match status" value="2"/>
</dbReference>
<dbReference type="PANTHER" id="PTHR48063:SF90">
    <property type="entry name" value="OS11G0565920 PROTEIN"/>
    <property type="match status" value="1"/>
</dbReference>
<accession>A0A9Q1GX78</accession>
<keyword evidence="5" id="KW-0472">Membrane</keyword>
<evidence type="ECO:0000313" key="8">
    <source>
        <dbReference type="Proteomes" id="UP001153076"/>
    </source>
</evidence>
<keyword evidence="8" id="KW-1185">Reference proteome</keyword>